<proteinExistence type="predicted"/>
<dbReference type="AlphaFoldDB" id="A0A645GNP2"/>
<accession>A0A645GNP2</accession>
<dbReference type="EMBL" id="VSSQ01077442">
    <property type="protein sequence ID" value="MPN27519.1"/>
    <property type="molecule type" value="Genomic_DNA"/>
</dbReference>
<sequence length="93" mass="10483">MHKLVLKRLGCRGNQHAPAAQQRRDQIGKGLADARTRLDHQAATVLDRLRHSSGHAPLLIAPAKVRKRLRQRAALVQQQERVMFQRVHASSSL</sequence>
<evidence type="ECO:0000313" key="1">
    <source>
        <dbReference type="EMBL" id="MPN27519.1"/>
    </source>
</evidence>
<name>A0A645GNP2_9ZZZZ</name>
<protein>
    <submittedName>
        <fullName evidence="1">Uncharacterized protein</fullName>
    </submittedName>
</protein>
<comment type="caution">
    <text evidence="1">The sequence shown here is derived from an EMBL/GenBank/DDBJ whole genome shotgun (WGS) entry which is preliminary data.</text>
</comment>
<reference evidence="1" key="1">
    <citation type="submission" date="2019-08" db="EMBL/GenBank/DDBJ databases">
        <authorList>
            <person name="Kucharzyk K."/>
            <person name="Murdoch R.W."/>
            <person name="Higgins S."/>
            <person name="Loffler F."/>
        </authorList>
    </citation>
    <scope>NUCLEOTIDE SEQUENCE</scope>
</reference>
<gene>
    <name evidence="1" type="ORF">SDC9_174953</name>
</gene>
<organism evidence="1">
    <name type="scientific">bioreactor metagenome</name>
    <dbReference type="NCBI Taxonomy" id="1076179"/>
    <lineage>
        <taxon>unclassified sequences</taxon>
        <taxon>metagenomes</taxon>
        <taxon>ecological metagenomes</taxon>
    </lineage>
</organism>